<reference evidence="4" key="1">
    <citation type="journal article" date="2019" name="Int. J. Syst. Evol. Microbiol.">
        <title>The Global Catalogue of Microorganisms (GCM) 10K type strain sequencing project: providing services to taxonomists for standard genome sequencing and annotation.</title>
        <authorList>
            <consortium name="The Broad Institute Genomics Platform"/>
            <consortium name="The Broad Institute Genome Sequencing Center for Infectious Disease"/>
            <person name="Wu L."/>
            <person name="Ma J."/>
        </authorList>
    </citation>
    <scope>NUCLEOTIDE SEQUENCE [LARGE SCALE GENOMIC DNA]</scope>
    <source>
        <strain evidence="4">CCM 8749</strain>
    </source>
</reference>
<feature type="domain" description="DUF3898" evidence="2">
    <location>
        <begin position="261"/>
        <end position="350"/>
    </location>
</feature>
<dbReference type="Pfam" id="PF13039">
    <property type="entry name" value="DUF3900"/>
    <property type="match status" value="1"/>
</dbReference>
<dbReference type="EMBL" id="JBHSQV010000036">
    <property type="protein sequence ID" value="MFC5986145.1"/>
    <property type="molecule type" value="Genomic_DNA"/>
</dbReference>
<evidence type="ECO:0000259" key="2">
    <source>
        <dbReference type="Pfam" id="PF13037"/>
    </source>
</evidence>
<feature type="compositionally biased region" description="Basic and acidic residues" evidence="1">
    <location>
        <begin position="357"/>
        <end position="381"/>
    </location>
</feature>
<dbReference type="InterPro" id="IPR025006">
    <property type="entry name" value="DUF3900"/>
</dbReference>
<sequence length="381" mass="44504">MDISVQNLSFFVIQGEEESESTKRYKHYQTLNEEQYESSEIKRFLDGEFVRIVKRKVEKNPNSENAPTKVGRFIVEPGHPLDSNPNFNLFDRLLTAEDKDMFLGGADEMVRTYMDTSAVRGGAFIVSRAKINPYFDEPFLFIMKCDFEQKIARISDEKSLISEVEMAISARNIKSIQYPYMPEEGMREEAELKIHQASHARYFEDFLRFVSYEKSVPEILNEQMVQMVSSYIEEKWQGEDHAERKQEEESFEIWAASEKRELQQKWDHQQVMEARSFLVEQKEDLELKFKLDGIAVKGLLAQYGDQIHIARMNGRYIVLIEGDSFQFDKGVSPIELLNPQELDEVIEHLKAKPSSYESRDWTADEERANQASDQDKPPWES</sequence>
<keyword evidence="4" id="KW-1185">Reference proteome</keyword>
<dbReference type="RefSeq" id="WP_379893478.1">
    <property type="nucleotide sequence ID" value="NZ_CBCSCT010000001.1"/>
</dbReference>
<organism evidence="3 4">
    <name type="scientific">Marinicrinis lubricantis</name>
    <dbReference type="NCBI Taxonomy" id="2086470"/>
    <lineage>
        <taxon>Bacteria</taxon>
        <taxon>Bacillati</taxon>
        <taxon>Bacillota</taxon>
        <taxon>Bacilli</taxon>
        <taxon>Bacillales</taxon>
        <taxon>Paenibacillaceae</taxon>
    </lineage>
</organism>
<gene>
    <name evidence="3" type="ORF">ACFPXP_06830</name>
</gene>
<dbReference type="Proteomes" id="UP001596250">
    <property type="component" value="Unassembled WGS sequence"/>
</dbReference>
<comment type="caution">
    <text evidence="3">The sequence shown here is derived from an EMBL/GenBank/DDBJ whole genome shotgun (WGS) entry which is preliminary data.</text>
</comment>
<feature type="region of interest" description="Disordered" evidence="1">
    <location>
        <begin position="353"/>
        <end position="381"/>
    </location>
</feature>
<evidence type="ECO:0000313" key="4">
    <source>
        <dbReference type="Proteomes" id="UP001596250"/>
    </source>
</evidence>
<accession>A0ABW1IM69</accession>
<dbReference type="Pfam" id="PF13037">
    <property type="entry name" value="DUF3898"/>
    <property type="match status" value="1"/>
</dbReference>
<protein>
    <submittedName>
        <fullName evidence="3">DUF3900 domain-containing protein</fullName>
    </submittedName>
</protein>
<name>A0ABW1IM69_9BACL</name>
<evidence type="ECO:0000256" key="1">
    <source>
        <dbReference type="SAM" id="MobiDB-lite"/>
    </source>
</evidence>
<proteinExistence type="predicted"/>
<evidence type="ECO:0000313" key="3">
    <source>
        <dbReference type="EMBL" id="MFC5986145.1"/>
    </source>
</evidence>
<dbReference type="InterPro" id="IPR025012">
    <property type="entry name" value="DUF3898"/>
</dbReference>